<evidence type="ECO:0000313" key="3">
    <source>
        <dbReference type="EMBL" id="MBW7569887.1"/>
    </source>
</evidence>
<dbReference type="NCBIfam" id="TIGR01893">
    <property type="entry name" value="aa-his-dipept"/>
    <property type="match status" value="1"/>
</dbReference>
<evidence type="ECO:0000313" key="4">
    <source>
        <dbReference type="Proteomes" id="UP000731465"/>
    </source>
</evidence>
<accession>A0ABS7DF15</accession>
<sequence>MSILIKDLEPKKVFEIFDEILKIPRPSGNEKNIASFIVNYAKNIGCSAYTDENGNVIIDAPATEGKENCSLVILQGHMDMVCVQTDSGTHDFTKDPINAYVDGDFIRAKDTTLGADNGIAIAMVLALLQDRNVEHGPLRAIFTVEEETTMKGATTLSEEALKGDYLINLDSEDNGYLFVSCAGSMDVSIKYAVERIKTENTKALRIELSDLSGGHSGADIHKGHANAIKVLSSVLDNLSDDYDIFLKDIQGGLFRNSIPTKAHVEIEVSNDEYDAFVCSLNECIDAQKKLYKNTDPKMNFTVCDAENGMVLGLAQSLDFIHFLRALPDGMTRMSPVYENIVETSVNTGIIKSTNECISISMLPRSLSKIGLDAIIANIRAVCCLTDNADMECSNEHLPWESPSDNKLIRVLDECYHSVTGKNFKITALHAGVECAQFVKKNKKLQLISLGPTILNPHSVMERMDIKGVLEIYSTVTSALKKLQ</sequence>
<organism evidence="3 4">
    <name type="scientific">Succinivibrio faecicola</name>
    <dbReference type="NCBI Taxonomy" id="2820300"/>
    <lineage>
        <taxon>Bacteria</taxon>
        <taxon>Pseudomonadati</taxon>
        <taxon>Pseudomonadota</taxon>
        <taxon>Gammaproteobacteria</taxon>
        <taxon>Aeromonadales</taxon>
        <taxon>Succinivibrionaceae</taxon>
        <taxon>Succinivibrio</taxon>
    </lineage>
</organism>
<dbReference type="PANTHER" id="PTHR43501:SF1">
    <property type="entry name" value="CYTOSOL NON-SPECIFIC DIPEPTIDASE"/>
    <property type="match status" value="1"/>
</dbReference>
<dbReference type="PRINTS" id="PR00934">
    <property type="entry name" value="XHISDIPTASE"/>
</dbReference>
<keyword evidence="3" id="KW-0224">Dipeptidase</keyword>
<dbReference type="Proteomes" id="UP000731465">
    <property type="component" value="Unassembled WGS sequence"/>
</dbReference>
<dbReference type="EC" id="3.4.13.20" evidence="3"/>
<reference evidence="3 4" key="1">
    <citation type="submission" date="2021-03" db="EMBL/GenBank/DDBJ databases">
        <title>Succinivibrio sp. nov. isolated from feces of cow.</title>
        <authorList>
            <person name="Choi J.-Y."/>
        </authorList>
    </citation>
    <scope>NUCLEOTIDE SEQUENCE [LARGE SCALE GENOMIC DNA]</scope>
    <source>
        <strain evidence="3 4">AGMB01872</strain>
    </source>
</reference>
<proteinExistence type="predicted"/>
<feature type="domain" description="Peptidase M20 dimerisation" evidence="2">
    <location>
        <begin position="211"/>
        <end position="276"/>
    </location>
</feature>
<protein>
    <submittedName>
        <fullName evidence="3">Beta-Ala-His dipeptidase</fullName>
        <ecNumber evidence="3">3.4.13.20</ecNumber>
    </submittedName>
</protein>
<dbReference type="InterPro" id="IPR002933">
    <property type="entry name" value="Peptidase_M20"/>
</dbReference>
<dbReference type="RefSeq" id="WP_219937030.1">
    <property type="nucleotide sequence ID" value="NZ_JAGFNY010000006.1"/>
</dbReference>
<dbReference type="PIRSF" id="PIRSF016599">
    <property type="entry name" value="Xaa-His_dipept"/>
    <property type="match status" value="1"/>
</dbReference>
<name>A0ABS7DF15_9GAMM</name>
<keyword evidence="1 3" id="KW-0378">Hydrolase</keyword>
<keyword evidence="3" id="KW-0645">Protease</keyword>
<dbReference type="SUPFAM" id="SSF53187">
    <property type="entry name" value="Zn-dependent exopeptidases"/>
    <property type="match status" value="1"/>
</dbReference>
<dbReference type="InterPro" id="IPR001160">
    <property type="entry name" value="Peptidase_M20C"/>
</dbReference>
<dbReference type="Gene3D" id="3.40.630.10">
    <property type="entry name" value="Zn peptidases"/>
    <property type="match status" value="2"/>
</dbReference>
<dbReference type="Pfam" id="PF07687">
    <property type="entry name" value="M20_dimer"/>
    <property type="match status" value="1"/>
</dbReference>
<dbReference type="PANTHER" id="PTHR43501">
    <property type="entry name" value="CYTOSOL NON-SPECIFIC DIPEPTIDASE"/>
    <property type="match status" value="1"/>
</dbReference>
<dbReference type="InterPro" id="IPR011650">
    <property type="entry name" value="Peptidase_M20_dimer"/>
</dbReference>
<comment type="caution">
    <text evidence="3">The sequence shown here is derived from an EMBL/GenBank/DDBJ whole genome shotgun (WGS) entry which is preliminary data.</text>
</comment>
<gene>
    <name evidence="3" type="primary">pepD</name>
    <name evidence="3" type="ORF">J5V48_03160</name>
</gene>
<dbReference type="Pfam" id="PF01546">
    <property type="entry name" value="Peptidase_M20"/>
    <property type="match status" value="1"/>
</dbReference>
<dbReference type="EMBL" id="JAGFNY010000006">
    <property type="protein sequence ID" value="MBW7569887.1"/>
    <property type="molecule type" value="Genomic_DNA"/>
</dbReference>
<evidence type="ECO:0000256" key="1">
    <source>
        <dbReference type="ARBA" id="ARBA00022801"/>
    </source>
</evidence>
<keyword evidence="4" id="KW-1185">Reference proteome</keyword>
<dbReference type="GO" id="GO:0016805">
    <property type="term" value="F:dipeptidase activity"/>
    <property type="evidence" value="ECO:0007669"/>
    <property type="project" value="UniProtKB-KW"/>
</dbReference>
<evidence type="ECO:0000259" key="2">
    <source>
        <dbReference type="Pfam" id="PF07687"/>
    </source>
</evidence>